<dbReference type="Proteomes" id="UP000007303">
    <property type="component" value="Unassembled WGS sequence"/>
</dbReference>
<dbReference type="GeneTree" id="ENSGT00940000157849"/>
<evidence type="ECO:0000256" key="6">
    <source>
        <dbReference type="ARBA" id="ARBA00022989"/>
    </source>
</evidence>
<name>H3DAI8_TETNG</name>
<dbReference type="InterPro" id="IPR059000">
    <property type="entry name" value="ATPase_P-type_domA"/>
</dbReference>
<reference evidence="11" key="2">
    <citation type="submission" date="2025-08" db="UniProtKB">
        <authorList>
            <consortium name="Ensembl"/>
        </authorList>
    </citation>
    <scope>IDENTIFICATION</scope>
</reference>
<dbReference type="InterPro" id="IPR008250">
    <property type="entry name" value="ATPase_P-typ_transduc_dom_A_sf"/>
</dbReference>
<organism evidence="11 12">
    <name type="scientific">Tetraodon nigroviridis</name>
    <name type="common">Spotted green pufferfish</name>
    <name type="synonym">Chelonodon nigroviridis</name>
    <dbReference type="NCBI Taxonomy" id="99883"/>
    <lineage>
        <taxon>Eukaryota</taxon>
        <taxon>Metazoa</taxon>
        <taxon>Chordata</taxon>
        <taxon>Craniata</taxon>
        <taxon>Vertebrata</taxon>
        <taxon>Euteleostomi</taxon>
        <taxon>Actinopterygii</taxon>
        <taxon>Neopterygii</taxon>
        <taxon>Teleostei</taxon>
        <taxon>Neoteleostei</taxon>
        <taxon>Acanthomorphata</taxon>
        <taxon>Eupercaria</taxon>
        <taxon>Tetraodontiformes</taxon>
        <taxon>Tetradontoidea</taxon>
        <taxon>Tetraodontidae</taxon>
        <taxon>Tetraodon</taxon>
    </lineage>
</organism>
<evidence type="ECO:0000256" key="7">
    <source>
        <dbReference type="ARBA" id="ARBA00023136"/>
    </source>
</evidence>
<dbReference type="InParanoid" id="H3DAI8"/>
<dbReference type="InterPro" id="IPR023299">
    <property type="entry name" value="ATPase_P-typ_cyto_dom_N"/>
</dbReference>
<keyword evidence="3" id="KW-0547">Nucleotide-binding</keyword>
<feature type="domain" description="P-type ATPase N-terminal" evidence="10">
    <location>
        <begin position="2"/>
        <end position="43"/>
    </location>
</feature>
<dbReference type="Gene3D" id="2.70.150.10">
    <property type="entry name" value="Calcium-transporting ATPase, cytoplasmic transduction domain A"/>
    <property type="match status" value="1"/>
</dbReference>
<evidence type="ECO:0000256" key="3">
    <source>
        <dbReference type="ARBA" id="ARBA00022741"/>
    </source>
</evidence>
<dbReference type="Ensembl" id="ENSTNIT00000017749.1">
    <property type="protein sequence ID" value="ENSTNIP00000017529.1"/>
    <property type="gene ID" value="ENSTNIG00000014506.1"/>
</dbReference>
<dbReference type="GO" id="GO:0045332">
    <property type="term" value="P:phospholipid translocation"/>
    <property type="evidence" value="ECO:0007669"/>
    <property type="project" value="TreeGrafter"/>
</dbReference>
<dbReference type="GO" id="GO:0055037">
    <property type="term" value="C:recycling endosome"/>
    <property type="evidence" value="ECO:0007669"/>
    <property type="project" value="TreeGrafter"/>
</dbReference>
<dbReference type="PROSITE" id="PS00154">
    <property type="entry name" value="ATPASE_E1_E2"/>
    <property type="match status" value="1"/>
</dbReference>
<dbReference type="Pfam" id="PF13246">
    <property type="entry name" value="Cation_ATPase"/>
    <property type="match status" value="1"/>
</dbReference>
<dbReference type="SUPFAM" id="SSF81660">
    <property type="entry name" value="Metal cation-transporting ATPase, ATP-binding domain N"/>
    <property type="match status" value="1"/>
</dbReference>
<keyword evidence="6 8" id="KW-1133">Transmembrane helix</keyword>
<evidence type="ECO:0000256" key="8">
    <source>
        <dbReference type="SAM" id="Phobius"/>
    </source>
</evidence>
<dbReference type="InterPro" id="IPR032631">
    <property type="entry name" value="P-type_ATPase_N"/>
</dbReference>
<comment type="subcellular location">
    <subcellularLocation>
        <location evidence="1">Membrane</location>
    </subcellularLocation>
</comment>
<evidence type="ECO:0000256" key="1">
    <source>
        <dbReference type="ARBA" id="ARBA00004370"/>
    </source>
</evidence>
<evidence type="ECO:0000313" key="11">
    <source>
        <dbReference type="Ensembl" id="ENSTNIP00000017529.1"/>
    </source>
</evidence>
<feature type="domain" description="P-type ATPase A" evidence="9">
    <location>
        <begin position="76"/>
        <end position="160"/>
    </location>
</feature>
<evidence type="ECO:0000256" key="5">
    <source>
        <dbReference type="ARBA" id="ARBA00022967"/>
    </source>
</evidence>
<dbReference type="HOGENOM" id="CLU_000846_8_3_1"/>
<dbReference type="Pfam" id="PF00122">
    <property type="entry name" value="E1-E2_ATPase"/>
    <property type="match status" value="1"/>
</dbReference>
<dbReference type="InterPro" id="IPR023298">
    <property type="entry name" value="ATPase_P-typ_TM_dom_sf"/>
</dbReference>
<dbReference type="GO" id="GO:0005524">
    <property type="term" value="F:ATP binding"/>
    <property type="evidence" value="ECO:0007669"/>
    <property type="project" value="UniProtKB-KW"/>
</dbReference>
<reference evidence="11" key="3">
    <citation type="submission" date="2025-09" db="UniProtKB">
        <authorList>
            <consortium name="Ensembl"/>
        </authorList>
    </citation>
    <scope>IDENTIFICATION</scope>
</reference>
<dbReference type="AlphaFoldDB" id="H3DAI8"/>
<dbReference type="GO" id="GO:0005783">
    <property type="term" value="C:endoplasmic reticulum"/>
    <property type="evidence" value="ECO:0007669"/>
    <property type="project" value="TreeGrafter"/>
</dbReference>
<keyword evidence="2 8" id="KW-0812">Transmembrane</keyword>
<keyword evidence="4" id="KW-0067">ATP-binding</keyword>
<dbReference type="FunFam" id="3.40.1110.10:FF:000016">
    <property type="entry name" value="Phospholipid-transporting ATPase"/>
    <property type="match status" value="1"/>
</dbReference>
<accession>H3DAI8</accession>
<dbReference type="GO" id="GO:0005886">
    <property type="term" value="C:plasma membrane"/>
    <property type="evidence" value="ECO:0007669"/>
    <property type="project" value="TreeGrafter"/>
</dbReference>
<evidence type="ECO:0000256" key="2">
    <source>
        <dbReference type="ARBA" id="ARBA00022692"/>
    </source>
</evidence>
<sequence length="589" mass="67506">QYTFWNFIPKNMFEQFRRVANFYFLIIFLVQLIIDTPTSPITSGLPLFFVITVTAIKQGYEDWLRHKADNSVNQCPVHVVQHGKVIRKQSRKLRVGDVVFVKEDETFPCDLILLSSSREDGTCFVTTASLDGESSHKTHYAVQDTRACQTEKEVDSIHATIECEQPQPDLYKFVGRINVYMDSEPVARPLGAENLLLRGATLKNTEYIYAVAIYTGMETKMALNYQSKSQKRSAVENHCFFSLSLCYPQVIRAFTDFLAFMVLFNYIIPVSMYVTVEMQKFLGSYFIMWDDEMLDEDLGERAVVNTSDLNEELGQVEYVFTDKTGTLTENNMEFIECCVDGHVYVPHHFKIAQSTCAPTSTHTWIYCTKITFYCQKSYLTLDALKIPPQVHEELFFRALCLCHTVQVKEEETVDGIKHGHPQGKSTSFYISSSPDEVALVEGMKRLGFTYLRLKDNHMEILNREDEVERFELLEVLTFDSVRRRMSVIVRSDTGDLYLFCKGADSSIFPRVISGKVDQVRARVEHNAVEGLRTLCVAYRSLSAEKYQEVCHLLSTAKLALQDRDKRLAEAYDLIEKDLILLGATAVEDR</sequence>
<evidence type="ECO:0000313" key="12">
    <source>
        <dbReference type="Proteomes" id="UP000007303"/>
    </source>
</evidence>
<dbReference type="GO" id="GO:0140326">
    <property type="term" value="F:ATPase-coupled intramembrane lipid transporter activity"/>
    <property type="evidence" value="ECO:0007669"/>
    <property type="project" value="TreeGrafter"/>
</dbReference>
<dbReference type="SUPFAM" id="SSF81653">
    <property type="entry name" value="Calcium ATPase, transduction domain A"/>
    <property type="match status" value="1"/>
</dbReference>
<evidence type="ECO:0000256" key="4">
    <source>
        <dbReference type="ARBA" id="ARBA00022840"/>
    </source>
</evidence>
<keyword evidence="5" id="KW-1278">Translocase</keyword>
<dbReference type="PANTHER" id="PTHR24092">
    <property type="entry name" value="PROBABLE PHOSPHOLIPID-TRANSPORTING ATPASE"/>
    <property type="match status" value="1"/>
</dbReference>
<reference evidence="12" key="1">
    <citation type="journal article" date="2004" name="Nature">
        <title>Genome duplication in the teleost fish Tetraodon nigroviridis reveals the early vertebrate proto-karyotype.</title>
        <authorList>
            <person name="Jaillon O."/>
            <person name="Aury J.-M."/>
            <person name="Brunet F."/>
            <person name="Petit J.-L."/>
            <person name="Stange-Thomann N."/>
            <person name="Mauceli E."/>
            <person name="Bouneau L."/>
            <person name="Fischer C."/>
            <person name="Ozouf-Costaz C."/>
            <person name="Bernot A."/>
            <person name="Nicaud S."/>
            <person name="Jaffe D."/>
            <person name="Fisher S."/>
            <person name="Lutfalla G."/>
            <person name="Dossat C."/>
            <person name="Segurens B."/>
            <person name="Dasilva C."/>
            <person name="Salanoubat M."/>
            <person name="Levy M."/>
            <person name="Boudet N."/>
            <person name="Castellano S."/>
            <person name="Anthouard V."/>
            <person name="Jubin C."/>
            <person name="Castelli V."/>
            <person name="Katinka M."/>
            <person name="Vacherie B."/>
            <person name="Biemont C."/>
            <person name="Skalli Z."/>
            <person name="Cattolico L."/>
            <person name="Poulain J."/>
            <person name="De Berardinis V."/>
            <person name="Cruaud C."/>
            <person name="Duprat S."/>
            <person name="Brottier P."/>
            <person name="Coutanceau J.-P."/>
            <person name="Gouzy J."/>
            <person name="Parra G."/>
            <person name="Lardier G."/>
            <person name="Chapple C."/>
            <person name="McKernan K.J."/>
            <person name="McEwan P."/>
            <person name="Bosak S."/>
            <person name="Kellis M."/>
            <person name="Volff J.-N."/>
            <person name="Guigo R."/>
            <person name="Zody M.C."/>
            <person name="Mesirov J."/>
            <person name="Lindblad-Toh K."/>
            <person name="Birren B."/>
            <person name="Nusbaum C."/>
            <person name="Kahn D."/>
            <person name="Robinson-Rechavi M."/>
            <person name="Laudet V."/>
            <person name="Schachter V."/>
            <person name="Quetier F."/>
            <person name="Saurin W."/>
            <person name="Scarpelli C."/>
            <person name="Wincker P."/>
            <person name="Lander E.S."/>
            <person name="Weissenbach J."/>
            <person name="Roest Crollius H."/>
        </authorList>
    </citation>
    <scope>NUCLEOTIDE SEQUENCE [LARGE SCALE GENOMIC DNA]</scope>
</reference>
<dbReference type="SUPFAM" id="SSF81665">
    <property type="entry name" value="Calcium ATPase, transmembrane domain M"/>
    <property type="match status" value="1"/>
</dbReference>
<dbReference type="Gene3D" id="3.40.1110.10">
    <property type="entry name" value="Calcium-transporting ATPase, cytoplasmic domain N"/>
    <property type="match status" value="1"/>
</dbReference>
<dbReference type="Pfam" id="PF16209">
    <property type="entry name" value="PhoLip_ATPase_N"/>
    <property type="match status" value="1"/>
</dbReference>
<dbReference type="InterPro" id="IPR001757">
    <property type="entry name" value="P_typ_ATPase"/>
</dbReference>
<dbReference type="FunFam" id="2.70.150.10:FF:000009">
    <property type="entry name" value="Phospholipid-transporting ATPase"/>
    <property type="match status" value="1"/>
</dbReference>
<keyword evidence="7 8" id="KW-0472">Membrane</keyword>
<dbReference type="NCBIfam" id="TIGR01494">
    <property type="entry name" value="ATPase_P-type"/>
    <property type="match status" value="2"/>
</dbReference>
<dbReference type="OMA" id="SAVENHC"/>
<dbReference type="GO" id="GO:0016887">
    <property type="term" value="F:ATP hydrolysis activity"/>
    <property type="evidence" value="ECO:0007669"/>
    <property type="project" value="InterPro"/>
</dbReference>
<feature type="transmembrane region" description="Helical" evidence="8">
    <location>
        <begin position="16"/>
        <end position="34"/>
    </location>
</feature>
<dbReference type="InterPro" id="IPR018303">
    <property type="entry name" value="ATPase_P-typ_P_site"/>
</dbReference>
<proteinExistence type="predicted"/>
<keyword evidence="12" id="KW-1185">Reference proteome</keyword>
<dbReference type="PANTHER" id="PTHR24092:SF33">
    <property type="entry name" value="PHOSPHOLIPID-TRANSPORTING ATPASE IH"/>
    <property type="match status" value="1"/>
</dbReference>
<evidence type="ECO:0000259" key="9">
    <source>
        <dbReference type="Pfam" id="PF00122"/>
    </source>
</evidence>
<protein>
    <submittedName>
        <fullName evidence="11">ATPase phospholipid transporting 11A</fullName>
    </submittedName>
</protein>
<dbReference type="STRING" id="99883.ENSTNIP00000017529"/>
<evidence type="ECO:0000259" key="10">
    <source>
        <dbReference type="Pfam" id="PF16209"/>
    </source>
</evidence>